<dbReference type="STRING" id="1531966.A0A0A1TMI8"/>
<protein>
    <recommendedName>
        <fullName evidence="1">F-box domain-containing protein</fullName>
    </recommendedName>
</protein>
<gene>
    <name evidence="2" type="ORF">VHEMI08074</name>
</gene>
<dbReference type="HOGENOM" id="CLU_943940_0_0_1"/>
<organism evidence="2 3">
    <name type="scientific">[Torrubiella] hemipterigena</name>
    <dbReference type="NCBI Taxonomy" id="1531966"/>
    <lineage>
        <taxon>Eukaryota</taxon>
        <taxon>Fungi</taxon>
        <taxon>Dikarya</taxon>
        <taxon>Ascomycota</taxon>
        <taxon>Pezizomycotina</taxon>
        <taxon>Sordariomycetes</taxon>
        <taxon>Hypocreomycetidae</taxon>
        <taxon>Hypocreales</taxon>
        <taxon>Clavicipitaceae</taxon>
        <taxon>Clavicipitaceae incertae sedis</taxon>
        <taxon>'Torrubiella' clade</taxon>
    </lineage>
</organism>
<feature type="domain" description="F-box" evidence="1">
    <location>
        <begin position="11"/>
        <end position="53"/>
    </location>
</feature>
<dbReference type="SUPFAM" id="SSF81383">
    <property type="entry name" value="F-box domain"/>
    <property type="match status" value="1"/>
</dbReference>
<proteinExistence type="predicted"/>
<evidence type="ECO:0000313" key="2">
    <source>
        <dbReference type="EMBL" id="CEJ92420.1"/>
    </source>
</evidence>
<dbReference type="InterPro" id="IPR036047">
    <property type="entry name" value="F-box-like_dom_sf"/>
</dbReference>
<dbReference type="EMBL" id="CDHN01000004">
    <property type="protein sequence ID" value="CEJ92420.1"/>
    <property type="molecule type" value="Genomic_DNA"/>
</dbReference>
<sequence length="295" mass="34271">MAARDQVLALPELTANILLHVDQQTLLISAQRVCKAWRDLIHSVPSLTRHLFLDIRPASDGPYAKQPRRFNPLLMKAFPSFFKQIAHGEEPPKPHSKDIRHTFEDTGIFKARPQVQLTQRDPDRTIYSADEWKEAYDREVDIESQNPFLRHGASWLRMHVCDPPITQIGLHSTTISRGLNMLTYNDLEKDDGLRMDDLYRYLLLFAAHSPSPDFSVLWPRQEPHAFTVEVQEFDPDNSADSLRTFKRVHKVVEPPVLIQKSTFHSCMRRFDDRQFLYISVGYSFFGGKDRRMAEL</sequence>
<keyword evidence="3" id="KW-1185">Reference proteome</keyword>
<dbReference type="OrthoDB" id="3800738at2759"/>
<dbReference type="Gene3D" id="1.20.1280.50">
    <property type="match status" value="1"/>
</dbReference>
<accession>A0A0A1TMI8</accession>
<reference evidence="2 3" key="1">
    <citation type="journal article" date="2015" name="Genome Announc.">
        <title>Draft Genome Sequence and Gene Annotation of the Entomopathogenic Fungus Verticillium hemipterigenum.</title>
        <authorList>
            <person name="Horn F."/>
            <person name="Habel A."/>
            <person name="Scharf D.H."/>
            <person name="Dworschak J."/>
            <person name="Brakhage A.A."/>
            <person name="Guthke R."/>
            <person name="Hertweck C."/>
            <person name="Linde J."/>
        </authorList>
    </citation>
    <scope>NUCLEOTIDE SEQUENCE [LARGE SCALE GENOMIC DNA]</scope>
</reference>
<dbReference type="Proteomes" id="UP000039046">
    <property type="component" value="Unassembled WGS sequence"/>
</dbReference>
<evidence type="ECO:0000313" key="3">
    <source>
        <dbReference type="Proteomes" id="UP000039046"/>
    </source>
</evidence>
<evidence type="ECO:0000259" key="1">
    <source>
        <dbReference type="Pfam" id="PF12937"/>
    </source>
</evidence>
<dbReference type="Pfam" id="PF12937">
    <property type="entry name" value="F-box-like"/>
    <property type="match status" value="1"/>
</dbReference>
<name>A0A0A1TMI8_9HYPO</name>
<dbReference type="InterPro" id="IPR001810">
    <property type="entry name" value="F-box_dom"/>
</dbReference>
<dbReference type="AlphaFoldDB" id="A0A0A1TMI8"/>